<dbReference type="EMBL" id="CVRI01000020">
    <property type="protein sequence ID" value="CRK91174.1"/>
    <property type="molecule type" value="Genomic_DNA"/>
</dbReference>
<reference evidence="1 2" key="1">
    <citation type="submission" date="2015-04" db="EMBL/GenBank/DDBJ databases">
        <authorList>
            <person name="Syromyatnikov M.Y."/>
            <person name="Popov V.N."/>
        </authorList>
    </citation>
    <scope>NUCLEOTIDE SEQUENCE [LARGE SCALE GENOMIC DNA]</scope>
</reference>
<protein>
    <submittedName>
        <fullName evidence="1">CLUMA_CG004859, isoform A</fullName>
    </submittedName>
</protein>
<dbReference type="Proteomes" id="UP000183832">
    <property type="component" value="Unassembled WGS sequence"/>
</dbReference>
<accession>A0A1J1HXC3</accession>
<name>A0A1J1HXC3_9DIPT</name>
<organism evidence="1 2">
    <name type="scientific">Clunio marinus</name>
    <dbReference type="NCBI Taxonomy" id="568069"/>
    <lineage>
        <taxon>Eukaryota</taxon>
        <taxon>Metazoa</taxon>
        <taxon>Ecdysozoa</taxon>
        <taxon>Arthropoda</taxon>
        <taxon>Hexapoda</taxon>
        <taxon>Insecta</taxon>
        <taxon>Pterygota</taxon>
        <taxon>Neoptera</taxon>
        <taxon>Endopterygota</taxon>
        <taxon>Diptera</taxon>
        <taxon>Nematocera</taxon>
        <taxon>Chironomoidea</taxon>
        <taxon>Chironomidae</taxon>
        <taxon>Clunio</taxon>
    </lineage>
</organism>
<evidence type="ECO:0000313" key="2">
    <source>
        <dbReference type="Proteomes" id="UP000183832"/>
    </source>
</evidence>
<evidence type="ECO:0000313" key="1">
    <source>
        <dbReference type="EMBL" id="CRK91174.1"/>
    </source>
</evidence>
<keyword evidence="2" id="KW-1185">Reference proteome</keyword>
<gene>
    <name evidence="1" type="ORF">CLUMA_CG004859</name>
</gene>
<sequence length="66" mass="7602">MKELKLNIMLNSGSSLFSLVVCKKTSTAPNKSMDICNAFRNIYLLTCLFFERRKVSRTIIGRQRNT</sequence>
<dbReference type="AlphaFoldDB" id="A0A1J1HXC3"/>
<proteinExistence type="predicted"/>